<accession>A0AAD8F1Y3</accession>
<organism evidence="1 2">
    <name type="scientific">Biomphalaria pfeifferi</name>
    <name type="common">Bloodfluke planorb</name>
    <name type="synonym">Freshwater snail</name>
    <dbReference type="NCBI Taxonomy" id="112525"/>
    <lineage>
        <taxon>Eukaryota</taxon>
        <taxon>Metazoa</taxon>
        <taxon>Spiralia</taxon>
        <taxon>Lophotrochozoa</taxon>
        <taxon>Mollusca</taxon>
        <taxon>Gastropoda</taxon>
        <taxon>Heterobranchia</taxon>
        <taxon>Euthyneura</taxon>
        <taxon>Panpulmonata</taxon>
        <taxon>Hygrophila</taxon>
        <taxon>Lymnaeoidea</taxon>
        <taxon>Planorbidae</taxon>
        <taxon>Biomphalaria</taxon>
    </lineage>
</organism>
<reference evidence="1" key="1">
    <citation type="journal article" date="2023" name="PLoS Negl. Trop. Dis.">
        <title>A genome sequence for Biomphalaria pfeifferi, the major vector snail for the human-infecting parasite Schistosoma mansoni.</title>
        <authorList>
            <person name="Bu L."/>
            <person name="Lu L."/>
            <person name="Laidemitt M.R."/>
            <person name="Zhang S.M."/>
            <person name="Mutuku M."/>
            <person name="Mkoji G."/>
            <person name="Steinauer M."/>
            <person name="Loker E.S."/>
        </authorList>
    </citation>
    <scope>NUCLEOTIDE SEQUENCE</scope>
    <source>
        <strain evidence="1">KasaAsao</strain>
    </source>
</reference>
<sequence>MHQKGIRHDSTKCQDYEEKSNYAAGRNIVRNQLHIPFPTEGKAVEGVFTKSKSI</sequence>
<gene>
    <name evidence="1" type="ORF">Bpfe_023462</name>
</gene>
<protein>
    <submittedName>
        <fullName evidence="1">Uncharacterized protein</fullName>
    </submittedName>
</protein>
<proteinExistence type="predicted"/>
<feature type="non-terminal residue" evidence="1">
    <location>
        <position position="54"/>
    </location>
</feature>
<keyword evidence="2" id="KW-1185">Reference proteome</keyword>
<evidence type="ECO:0000313" key="2">
    <source>
        <dbReference type="Proteomes" id="UP001233172"/>
    </source>
</evidence>
<dbReference type="AlphaFoldDB" id="A0AAD8F1Y3"/>
<comment type="caution">
    <text evidence="1">The sequence shown here is derived from an EMBL/GenBank/DDBJ whole genome shotgun (WGS) entry which is preliminary data.</text>
</comment>
<evidence type="ECO:0000313" key="1">
    <source>
        <dbReference type="EMBL" id="KAK0047059.1"/>
    </source>
</evidence>
<dbReference type="Proteomes" id="UP001233172">
    <property type="component" value="Unassembled WGS sequence"/>
</dbReference>
<dbReference type="EMBL" id="JASAOG010000156">
    <property type="protein sequence ID" value="KAK0047059.1"/>
    <property type="molecule type" value="Genomic_DNA"/>
</dbReference>
<reference evidence="1" key="2">
    <citation type="submission" date="2023-04" db="EMBL/GenBank/DDBJ databases">
        <authorList>
            <person name="Bu L."/>
            <person name="Lu L."/>
            <person name="Laidemitt M.R."/>
            <person name="Zhang S.M."/>
            <person name="Mutuku M."/>
            <person name="Mkoji G."/>
            <person name="Steinauer M."/>
            <person name="Loker E.S."/>
        </authorList>
    </citation>
    <scope>NUCLEOTIDE SEQUENCE</scope>
    <source>
        <strain evidence="1">KasaAsao</strain>
        <tissue evidence="1">Whole Snail</tissue>
    </source>
</reference>
<name>A0AAD8F1Y3_BIOPF</name>